<dbReference type="GO" id="GO:0010181">
    <property type="term" value="F:FMN binding"/>
    <property type="evidence" value="ECO:0007669"/>
    <property type="project" value="UniProtKB-UniRule"/>
</dbReference>
<dbReference type="InterPro" id="IPR008254">
    <property type="entry name" value="Flavodoxin/NO_synth"/>
</dbReference>
<dbReference type="SUPFAM" id="SSF52218">
    <property type="entry name" value="Flavoproteins"/>
    <property type="match status" value="1"/>
</dbReference>
<evidence type="ECO:0000256" key="5">
    <source>
        <dbReference type="ARBA" id="ARBA00022630"/>
    </source>
</evidence>
<comment type="caution">
    <text evidence="10">The sequence shown here is derived from an EMBL/GenBank/DDBJ whole genome shotgun (WGS) entry which is preliminary data.</text>
</comment>
<dbReference type="Gene3D" id="3.40.50.360">
    <property type="match status" value="1"/>
</dbReference>
<dbReference type="PROSITE" id="PS50902">
    <property type="entry name" value="FLAVODOXIN_LIKE"/>
    <property type="match status" value="1"/>
</dbReference>
<evidence type="ECO:0000256" key="6">
    <source>
        <dbReference type="ARBA" id="ARBA00022643"/>
    </source>
</evidence>
<keyword evidence="5 8" id="KW-0285">Flavoprotein</keyword>
<evidence type="ECO:0000256" key="7">
    <source>
        <dbReference type="ARBA" id="ARBA00022982"/>
    </source>
</evidence>
<dbReference type="PANTHER" id="PTHR42809:SF1">
    <property type="entry name" value="FLAVODOXIN 1"/>
    <property type="match status" value="1"/>
</dbReference>
<sequence>MHKALIIYSSLTGNTAQIADILADELEDRQIDVIILDAMEADPVDLLEYDIICIGSYTFGNDAEIPDEMLDYYEEIATMDLSGKPFGVFGSGDDYYPKFATVVDDFEAQLIKSGAIKVAPGVKTNIAPDTEEELEAIQTLAQALADYFK</sequence>
<evidence type="ECO:0000259" key="9">
    <source>
        <dbReference type="PROSITE" id="PS50902"/>
    </source>
</evidence>
<comment type="similarity">
    <text evidence="3 8">Belongs to the flavodoxin family.</text>
</comment>
<dbReference type="STRING" id="908337.HMPREF9257_1452"/>
<organism evidence="10 11">
    <name type="scientific">Eremococcus coleocola ACS-139-V-Col8</name>
    <dbReference type="NCBI Taxonomy" id="908337"/>
    <lineage>
        <taxon>Bacteria</taxon>
        <taxon>Bacillati</taxon>
        <taxon>Bacillota</taxon>
        <taxon>Bacilli</taxon>
        <taxon>Lactobacillales</taxon>
        <taxon>Aerococcaceae</taxon>
        <taxon>Eremococcus</taxon>
    </lineage>
</organism>
<comment type="function">
    <text evidence="2 8">Low-potential electron donor to a number of redox enzymes.</text>
</comment>
<keyword evidence="4 8" id="KW-0813">Transport</keyword>
<dbReference type="NCBIfam" id="TIGR01753">
    <property type="entry name" value="flav_short"/>
    <property type="match status" value="1"/>
</dbReference>
<evidence type="ECO:0000256" key="1">
    <source>
        <dbReference type="ARBA" id="ARBA00001917"/>
    </source>
</evidence>
<dbReference type="GO" id="GO:0009055">
    <property type="term" value="F:electron transfer activity"/>
    <property type="evidence" value="ECO:0007669"/>
    <property type="project" value="UniProtKB-UniRule"/>
</dbReference>
<evidence type="ECO:0000256" key="3">
    <source>
        <dbReference type="ARBA" id="ARBA00005267"/>
    </source>
</evidence>
<dbReference type="eggNOG" id="COG0716">
    <property type="taxonomic scope" value="Bacteria"/>
</dbReference>
<reference evidence="10 11" key="1">
    <citation type="submission" date="2010-10" db="EMBL/GenBank/DDBJ databases">
        <authorList>
            <person name="Durkin A.S."/>
            <person name="Madupu R."/>
            <person name="Torralba M."/>
            <person name="Gillis M."/>
            <person name="Methe B."/>
            <person name="Sutton G."/>
            <person name="Nelson K.E."/>
        </authorList>
    </citation>
    <scope>NUCLEOTIDE SEQUENCE [LARGE SCALE GENOMIC DNA]</scope>
    <source>
        <strain evidence="10 11">ACS-139-V-Col8</strain>
    </source>
</reference>
<protein>
    <recommendedName>
        <fullName evidence="8">Flavodoxin</fullName>
    </recommendedName>
</protein>
<dbReference type="InterPro" id="IPR001226">
    <property type="entry name" value="Flavodoxin_CS"/>
</dbReference>
<dbReference type="GO" id="GO:0016651">
    <property type="term" value="F:oxidoreductase activity, acting on NAD(P)H"/>
    <property type="evidence" value="ECO:0007669"/>
    <property type="project" value="UniProtKB-ARBA"/>
</dbReference>
<dbReference type="PANTHER" id="PTHR42809">
    <property type="entry name" value="FLAVODOXIN 2"/>
    <property type="match status" value="1"/>
</dbReference>
<proteinExistence type="inferred from homology"/>
<keyword evidence="11" id="KW-1185">Reference proteome</keyword>
<accession>E4KPG4</accession>
<keyword evidence="7 8" id="KW-0249">Electron transport</keyword>
<name>E4KPG4_9LACT</name>
<keyword evidence="6 8" id="KW-0288">FMN</keyword>
<dbReference type="Proteomes" id="UP000005990">
    <property type="component" value="Unassembled WGS sequence"/>
</dbReference>
<gene>
    <name evidence="10" type="ORF">HMPREF9257_1452</name>
</gene>
<evidence type="ECO:0000313" key="11">
    <source>
        <dbReference type="Proteomes" id="UP000005990"/>
    </source>
</evidence>
<comment type="cofactor">
    <cofactor evidence="1 8">
        <name>FMN</name>
        <dbReference type="ChEBI" id="CHEBI:58210"/>
    </cofactor>
</comment>
<evidence type="ECO:0000256" key="8">
    <source>
        <dbReference type="RuleBase" id="RU367037"/>
    </source>
</evidence>
<feature type="domain" description="Flavodoxin-like" evidence="9">
    <location>
        <begin position="4"/>
        <end position="145"/>
    </location>
</feature>
<dbReference type="OrthoDB" id="9790745at2"/>
<dbReference type="Pfam" id="PF00258">
    <property type="entry name" value="Flavodoxin_1"/>
    <property type="match status" value="1"/>
</dbReference>
<dbReference type="RefSeq" id="WP_006418481.1">
    <property type="nucleotide sequence ID" value="NZ_AENN01000015.1"/>
</dbReference>
<dbReference type="EMBL" id="AENN01000015">
    <property type="protein sequence ID" value="EFR31278.1"/>
    <property type="molecule type" value="Genomic_DNA"/>
</dbReference>
<dbReference type="PROSITE" id="PS00201">
    <property type="entry name" value="FLAVODOXIN"/>
    <property type="match status" value="1"/>
</dbReference>
<dbReference type="InterPro" id="IPR029039">
    <property type="entry name" value="Flavoprotein-like_sf"/>
</dbReference>
<dbReference type="AlphaFoldDB" id="E4KPG4"/>
<evidence type="ECO:0000313" key="10">
    <source>
        <dbReference type="EMBL" id="EFR31278.1"/>
    </source>
</evidence>
<dbReference type="InterPro" id="IPR010087">
    <property type="entry name" value="Flav_short"/>
</dbReference>
<dbReference type="NCBIfam" id="NF005216">
    <property type="entry name" value="PRK06703.1"/>
    <property type="match status" value="1"/>
</dbReference>
<evidence type="ECO:0000256" key="4">
    <source>
        <dbReference type="ARBA" id="ARBA00022448"/>
    </source>
</evidence>
<evidence type="ECO:0000256" key="2">
    <source>
        <dbReference type="ARBA" id="ARBA00003297"/>
    </source>
</evidence>
<dbReference type="InterPro" id="IPR050619">
    <property type="entry name" value="Flavodoxin"/>
</dbReference>